<evidence type="ECO:0000259" key="4">
    <source>
        <dbReference type="PROSITE" id="PS50188"/>
    </source>
</evidence>
<dbReference type="InterPro" id="IPR013320">
    <property type="entry name" value="ConA-like_dom_sf"/>
</dbReference>
<organism evidence="5 6">
    <name type="scientific">Prymnesium parvum</name>
    <name type="common">Toxic golden alga</name>
    <dbReference type="NCBI Taxonomy" id="97485"/>
    <lineage>
        <taxon>Eukaryota</taxon>
        <taxon>Haptista</taxon>
        <taxon>Haptophyta</taxon>
        <taxon>Prymnesiophyceae</taxon>
        <taxon>Prymnesiales</taxon>
        <taxon>Prymnesiaceae</taxon>
        <taxon>Prymnesium</taxon>
    </lineage>
</organism>
<reference evidence="5 6" key="1">
    <citation type="journal article" date="2024" name="Science">
        <title>Giant polyketide synthase enzymes in the biosynthesis of giant marine polyether toxins.</title>
        <authorList>
            <person name="Fallon T.R."/>
            <person name="Shende V.V."/>
            <person name="Wierzbicki I.H."/>
            <person name="Pendleton A.L."/>
            <person name="Watervoot N.F."/>
            <person name="Auber R.P."/>
            <person name="Gonzalez D.J."/>
            <person name="Wisecaver J.H."/>
            <person name="Moore B.S."/>
        </authorList>
    </citation>
    <scope>NUCLEOTIDE SEQUENCE [LARGE SCALE GENOMIC DNA]</scope>
    <source>
        <strain evidence="5 6">12B1</strain>
    </source>
</reference>
<evidence type="ECO:0000256" key="3">
    <source>
        <dbReference type="SAM" id="MobiDB-lite"/>
    </source>
</evidence>
<dbReference type="CDD" id="cd12872">
    <property type="entry name" value="SPRY_Ash2"/>
    <property type="match status" value="1"/>
</dbReference>
<sequence>MAAASSSSGRLSLPYSLKSLSWDAQHQFNSQNKYGYTGKQRRLSDPMLQCEMCDQWFFAAEVSCITPADRFVAFQRNYRFRCRICGSGAESWEALPNTWTSIVLTAMYNLHLSDDEASLGSCKWLSVKEISAWIEAHWGSLTRGRDLLQLQERDVVSKALFYNQQSSGFFVPSEDKTKATLKSVAMSKLQLKPHQSGPLTSVPLSGMSKPAKGCEQAGASNKRKRGGKGQAAAKDTNKPAPPPATEIKLPDKYRLLPVPKTEVSYQDPSIVQLSKTSRAPQLTIHSDGLTVVGQKGYRMVRATHGVSSGSWYYEVTVNPYDKDGHIRLGWCTEMGDVQAPVGYDQNSYAYRDIHGSKFHESVGREYGRAFGVGDVIGCWIQMGEPAASVRMRQRINIKGVEYIVEEERERTPSVGSHITFFVNGVSQGPAFTDIWAELYFPAVSLYRDATVTCNFGPHFRFPPPPELKARPCSELALPKTKEAEGKERNEGEDKQGNQEELAEGKEGKNAERAQEEMTECKTAEEAVDTSGAVEPTAGVSVQRESNRESDAMDTSEEGKPEGDVL</sequence>
<evidence type="ECO:0000256" key="2">
    <source>
        <dbReference type="ARBA" id="ARBA00023242"/>
    </source>
</evidence>
<proteinExistence type="predicted"/>
<protein>
    <recommendedName>
        <fullName evidence="4">B30.2/SPRY domain-containing protein</fullName>
    </recommendedName>
</protein>
<dbReference type="InterPro" id="IPR003877">
    <property type="entry name" value="SPRY_dom"/>
</dbReference>
<dbReference type="InterPro" id="IPR001870">
    <property type="entry name" value="B30.2/SPRY"/>
</dbReference>
<dbReference type="GO" id="GO:0048188">
    <property type="term" value="C:Set1C/COMPASS complex"/>
    <property type="evidence" value="ECO:0007669"/>
    <property type="project" value="InterPro"/>
</dbReference>
<dbReference type="Proteomes" id="UP001515480">
    <property type="component" value="Unassembled WGS sequence"/>
</dbReference>
<accession>A0AB34ICE9</accession>
<dbReference type="PROSITE" id="PS50188">
    <property type="entry name" value="B302_SPRY"/>
    <property type="match status" value="1"/>
</dbReference>
<feature type="region of interest" description="Disordered" evidence="3">
    <location>
        <begin position="190"/>
        <end position="248"/>
    </location>
</feature>
<dbReference type="AlphaFoldDB" id="A0AB34ICE9"/>
<comment type="caution">
    <text evidence="5">The sequence shown here is derived from an EMBL/GenBank/DDBJ whole genome shotgun (WGS) entry which is preliminary data.</text>
</comment>
<feature type="region of interest" description="Disordered" evidence="3">
    <location>
        <begin position="480"/>
        <end position="565"/>
    </location>
</feature>
<dbReference type="GO" id="GO:0000976">
    <property type="term" value="F:transcription cis-regulatory region binding"/>
    <property type="evidence" value="ECO:0007669"/>
    <property type="project" value="TreeGrafter"/>
</dbReference>
<dbReference type="EMBL" id="JBGBPQ010000031">
    <property type="protein sequence ID" value="KAL1495825.1"/>
    <property type="molecule type" value="Genomic_DNA"/>
</dbReference>
<keyword evidence="6" id="KW-1185">Reference proteome</keyword>
<dbReference type="PANTHER" id="PTHR10598:SF0">
    <property type="entry name" value="SET1_ASH2 HISTONE METHYLTRANSFERASE COMPLEX SUBUNIT ASH2"/>
    <property type="match status" value="1"/>
</dbReference>
<feature type="compositionally biased region" description="Basic and acidic residues" evidence="3">
    <location>
        <begin position="544"/>
        <end position="565"/>
    </location>
</feature>
<keyword evidence="2" id="KW-0539">Nucleus</keyword>
<comment type="subcellular location">
    <subcellularLocation>
        <location evidence="1">Nucleus</location>
    </subcellularLocation>
</comment>
<dbReference type="InterPro" id="IPR043136">
    <property type="entry name" value="B30.2/SPRY_sf"/>
</dbReference>
<evidence type="ECO:0000256" key="1">
    <source>
        <dbReference type="ARBA" id="ARBA00004123"/>
    </source>
</evidence>
<gene>
    <name evidence="5" type="ORF">AB1Y20_016685</name>
</gene>
<name>A0AB34ICE9_PRYPA</name>
<dbReference type="SUPFAM" id="SSF57903">
    <property type="entry name" value="FYVE/PHD zinc finger"/>
    <property type="match status" value="1"/>
</dbReference>
<dbReference type="SMART" id="SM00449">
    <property type="entry name" value="SPRY"/>
    <property type="match status" value="1"/>
</dbReference>
<feature type="compositionally biased region" description="Basic and acidic residues" evidence="3">
    <location>
        <begin position="480"/>
        <end position="524"/>
    </location>
</feature>
<dbReference type="InterPro" id="IPR011011">
    <property type="entry name" value="Znf_FYVE_PHD"/>
</dbReference>
<dbReference type="Gene3D" id="2.60.120.920">
    <property type="match status" value="1"/>
</dbReference>
<evidence type="ECO:0000313" key="5">
    <source>
        <dbReference type="EMBL" id="KAL1495825.1"/>
    </source>
</evidence>
<dbReference type="PANTHER" id="PTHR10598">
    <property type="entry name" value="SET1/ASH2 HISTONE METHYLTRANSFERASE COMPLEX SUBUNIT ASH2"/>
    <property type="match status" value="1"/>
</dbReference>
<dbReference type="InterPro" id="IPR037353">
    <property type="entry name" value="ASH2"/>
</dbReference>
<dbReference type="Pfam" id="PF00622">
    <property type="entry name" value="SPRY"/>
    <property type="match status" value="1"/>
</dbReference>
<feature type="domain" description="B30.2/SPRY" evidence="4">
    <location>
        <begin position="251"/>
        <end position="460"/>
    </location>
</feature>
<dbReference type="SUPFAM" id="SSF49899">
    <property type="entry name" value="Concanavalin A-like lectins/glucanases"/>
    <property type="match status" value="1"/>
</dbReference>
<evidence type="ECO:0000313" key="6">
    <source>
        <dbReference type="Proteomes" id="UP001515480"/>
    </source>
</evidence>
<dbReference type="Gene3D" id="3.90.980.20">
    <property type="match status" value="1"/>
</dbReference>